<protein>
    <submittedName>
        <fullName evidence="1">Uncharacterized protein</fullName>
    </submittedName>
</protein>
<proteinExistence type="predicted"/>
<sequence>MPLTEIAASLYAWDLADETADHALDVLASRSTVNSAYLVGLMHKEKRPLHARFYPHNPVRRFYLPEDSRVYWRPDPAMYPGRIQPLTSERDFLEGTDWLQVLIDAARARGMRTGCEISHTVLDAAVAREQFPDVLQRNVFGQVVGPFEAVEAQRALPCLNHPEVRTYLTGLFRDLATNYDVDYVQTCLVLFGAGGGDGGTLGDGGRSWQGLLTTATGGCFCAECERKARAQGLDWDAIVDEVGHLARLATRTGLAELHERQLLDEASYRESTLLLENDAFAAWLRFRKESVNELFSDVRDALRSSGRDVEFRYNTYMAVPERAGLDFKSAFAFVDSVRESDYSDQHGTAEGVAIKRAKLMKARRALREDQRLIAALGVRPNATTESLTLSVKAAVDSGCDGLSLGHYDGATMERLDAVRIGLRRWEGQVEDWQPLPGVEPALPLEPAH</sequence>
<accession>A0A418KNQ9</accession>
<dbReference type="AlphaFoldDB" id="A0A418KNQ9"/>
<gene>
    <name evidence="1" type="ORF">DY240_17260</name>
</gene>
<keyword evidence="2" id="KW-1185">Reference proteome</keyword>
<comment type="caution">
    <text evidence="1">The sequence shown here is derived from an EMBL/GenBank/DDBJ whole genome shotgun (WGS) entry which is preliminary data.</text>
</comment>
<name>A0A418KNQ9_9ACTN</name>
<dbReference type="RefSeq" id="WP_119661085.1">
    <property type="nucleotide sequence ID" value="NZ_QUAL01000164.1"/>
</dbReference>
<dbReference type="Proteomes" id="UP000284057">
    <property type="component" value="Unassembled WGS sequence"/>
</dbReference>
<organism evidence="1 2">
    <name type="scientific">Jiangella rhizosphaerae</name>
    <dbReference type="NCBI Taxonomy" id="2293569"/>
    <lineage>
        <taxon>Bacteria</taxon>
        <taxon>Bacillati</taxon>
        <taxon>Actinomycetota</taxon>
        <taxon>Actinomycetes</taxon>
        <taxon>Jiangellales</taxon>
        <taxon>Jiangellaceae</taxon>
        <taxon>Jiangella</taxon>
    </lineage>
</organism>
<reference evidence="1 2" key="1">
    <citation type="submission" date="2018-09" db="EMBL/GenBank/DDBJ databases">
        <title>Isolation, diversity and antifungal activity of actinobacteria from wheat.</title>
        <authorList>
            <person name="Han C."/>
        </authorList>
    </citation>
    <scope>NUCLEOTIDE SEQUENCE [LARGE SCALE GENOMIC DNA]</scope>
    <source>
        <strain evidence="1 2">NEAU-YY265</strain>
    </source>
</reference>
<dbReference type="EMBL" id="QUAL01000164">
    <property type="protein sequence ID" value="RIQ20592.1"/>
    <property type="molecule type" value="Genomic_DNA"/>
</dbReference>
<evidence type="ECO:0000313" key="2">
    <source>
        <dbReference type="Proteomes" id="UP000284057"/>
    </source>
</evidence>
<evidence type="ECO:0000313" key="1">
    <source>
        <dbReference type="EMBL" id="RIQ20592.1"/>
    </source>
</evidence>
<dbReference type="OrthoDB" id="144574at2"/>
<dbReference type="Gene3D" id="3.20.20.80">
    <property type="entry name" value="Glycosidases"/>
    <property type="match status" value="1"/>
</dbReference>